<protein>
    <submittedName>
        <fullName evidence="2">Uncharacterized protein</fullName>
    </submittedName>
</protein>
<organism evidence="2 3">
    <name type="scientific">Sphaerosporella brunnea</name>
    <dbReference type="NCBI Taxonomy" id="1250544"/>
    <lineage>
        <taxon>Eukaryota</taxon>
        <taxon>Fungi</taxon>
        <taxon>Dikarya</taxon>
        <taxon>Ascomycota</taxon>
        <taxon>Pezizomycotina</taxon>
        <taxon>Pezizomycetes</taxon>
        <taxon>Pezizales</taxon>
        <taxon>Pyronemataceae</taxon>
        <taxon>Sphaerosporella</taxon>
    </lineage>
</organism>
<gene>
    <name evidence="2" type="ORF">FN846DRAFT_312548</name>
</gene>
<comment type="caution">
    <text evidence="2">The sequence shown here is derived from an EMBL/GenBank/DDBJ whole genome shotgun (WGS) entry which is preliminary data.</text>
</comment>
<keyword evidence="3" id="KW-1185">Reference proteome</keyword>
<keyword evidence="1" id="KW-0732">Signal</keyword>
<accession>A0A5J5EL64</accession>
<evidence type="ECO:0000313" key="2">
    <source>
        <dbReference type="EMBL" id="KAA8895847.1"/>
    </source>
</evidence>
<evidence type="ECO:0000313" key="3">
    <source>
        <dbReference type="Proteomes" id="UP000326924"/>
    </source>
</evidence>
<proteinExistence type="predicted"/>
<feature type="chain" id="PRO_5023858010" evidence="1">
    <location>
        <begin position="30"/>
        <end position="131"/>
    </location>
</feature>
<reference evidence="2 3" key="1">
    <citation type="submission" date="2019-09" db="EMBL/GenBank/DDBJ databases">
        <title>Draft genome of the ectomycorrhizal ascomycete Sphaerosporella brunnea.</title>
        <authorList>
            <consortium name="DOE Joint Genome Institute"/>
            <person name="Benucci G.M."/>
            <person name="Marozzi G."/>
            <person name="Antonielli L."/>
            <person name="Sanchez S."/>
            <person name="Marco P."/>
            <person name="Wang X."/>
            <person name="Falini L.B."/>
            <person name="Barry K."/>
            <person name="Haridas S."/>
            <person name="Lipzen A."/>
            <person name="Labutti K."/>
            <person name="Grigoriev I.V."/>
            <person name="Murat C."/>
            <person name="Martin F."/>
            <person name="Albertini E."/>
            <person name="Donnini D."/>
            <person name="Bonito G."/>
        </authorList>
    </citation>
    <scope>NUCLEOTIDE SEQUENCE [LARGE SCALE GENOMIC DNA]</scope>
    <source>
        <strain evidence="2 3">Sb_GMNB300</strain>
    </source>
</reference>
<dbReference type="AlphaFoldDB" id="A0A5J5EL64"/>
<sequence>MYPTFVAPWRNRFCFGGIILYRFVLAVEGLPDGAQEYPRGRARRETPAIHLFYQPLGFMKLRILTTWNRTKLHSMVLLPEILIDGEICANFVVLWNRCPSPGRCPDLKLPTRWSVCTSNFIIMVSLSSSTS</sequence>
<evidence type="ECO:0000256" key="1">
    <source>
        <dbReference type="SAM" id="SignalP"/>
    </source>
</evidence>
<dbReference type="InParanoid" id="A0A5J5EL64"/>
<name>A0A5J5EL64_9PEZI</name>
<feature type="signal peptide" evidence="1">
    <location>
        <begin position="1"/>
        <end position="29"/>
    </location>
</feature>
<dbReference type="Proteomes" id="UP000326924">
    <property type="component" value="Unassembled WGS sequence"/>
</dbReference>
<dbReference type="EMBL" id="VXIS01000240">
    <property type="protein sequence ID" value="KAA8895847.1"/>
    <property type="molecule type" value="Genomic_DNA"/>
</dbReference>